<keyword evidence="3" id="KW-1185">Reference proteome</keyword>
<name>A0A398B6M4_9BACI</name>
<dbReference type="Pfam" id="PF13787">
    <property type="entry name" value="HXXEE"/>
    <property type="match status" value="1"/>
</dbReference>
<evidence type="ECO:0000313" key="2">
    <source>
        <dbReference type="EMBL" id="RID85467.1"/>
    </source>
</evidence>
<organism evidence="2 3">
    <name type="scientific">Peribacillus asahii</name>
    <dbReference type="NCBI Taxonomy" id="228899"/>
    <lineage>
        <taxon>Bacteria</taxon>
        <taxon>Bacillati</taxon>
        <taxon>Bacillota</taxon>
        <taxon>Bacilli</taxon>
        <taxon>Bacillales</taxon>
        <taxon>Bacillaceae</taxon>
        <taxon>Peribacillus</taxon>
    </lineage>
</organism>
<evidence type="ECO:0000256" key="1">
    <source>
        <dbReference type="SAM" id="Phobius"/>
    </source>
</evidence>
<keyword evidence="1" id="KW-1133">Transmembrane helix</keyword>
<comment type="caution">
    <text evidence="2">The sequence shown here is derived from an EMBL/GenBank/DDBJ whole genome shotgun (WGS) entry which is preliminary data.</text>
</comment>
<dbReference type="InterPro" id="IPR025671">
    <property type="entry name" value="HXXEE"/>
</dbReference>
<dbReference type="EMBL" id="QWVS01000018">
    <property type="protein sequence ID" value="RID85467.1"/>
    <property type="molecule type" value="Genomic_DNA"/>
</dbReference>
<feature type="transmembrane region" description="Helical" evidence="1">
    <location>
        <begin position="144"/>
        <end position="166"/>
    </location>
</feature>
<keyword evidence="1" id="KW-0472">Membrane</keyword>
<feature type="transmembrane region" description="Helical" evidence="1">
    <location>
        <begin position="117"/>
        <end position="138"/>
    </location>
</feature>
<gene>
    <name evidence="2" type="ORF">D1953_11695</name>
</gene>
<protein>
    <submittedName>
        <fullName evidence="2">HXXEE domain-containing protein</fullName>
    </submittedName>
</protein>
<feature type="transmembrane region" description="Helical" evidence="1">
    <location>
        <begin position="90"/>
        <end position="110"/>
    </location>
</feature>
<evidence type="ECO:0000313" key="3">
    <source>
        <dbReference type="Proteomes" id="UP000266016"/>
    </source>
</evidence>
<feature type="transmembrane region" description="Helical" evidence="1">
    <location>
        <begin position="14"/>
        <end position="37"/>
    </location>
</feature>
<accession>A0A398B6M4</accession>
<sequence length="183" mass="21113">MLDWLNSNISIGTLIWLFPISFLIHDFEEIIFVDSWFKKYYAKFLPRVPNRMKSTFQDLARTTSARFSIPVFFQFIMYVVASFIAVEQQIYGPLIGFNLILFLHVFMHIGQSLYLQVYALGVGSAICITLPYSIYLFYRFLNERIINLYDLAISAPFGILTVIALLGGHKLAHKILPDKNIDA</sequence>
<reference evidence="2 3" key="1">
    <citation type="submission" date="2018-08" db="EMBL/GenBank/DDBJ databases">
        <title>Bacillus jemisoniae sp. nov., Bacillus chryseoplanitiae sp. nov., Bacillus resnikiae sp. nov., and Bacillus frankliniae sp. nov., isolated from Viking spacecraft and associated surfaces.</title>
        <authorList>
            <person name="Seuylemezian A."/>
            <person name="Vaishampayan P."/>
        </authorList>
    </citation>
    <scope>NUCLEOTIDE SEQUENCE [LARGE SCALE GENOMIC DNA]</scope>
    <source>
        <strain evidence="2 3">MA001</strain>
    </source>
</reference>
<keyword evidence="1" id="KW-0812">Transmembrane</keyword>
<feature type="transmembrane region" description="Helical" evidence="1">
    <location>
        <begin position="67"/>
        <end position="84"/>
    </location>
</feature>
<dbReference type="AlphaFoldDB" id="A0A398B6M4"/>
<dbReference type="Proteomes" id="UP000266016">
    <property type="component" value="Unassembled WGS sequence"/>
</dbReference>
<proteinExistence type="predicted"/>
<dbReference type="RefSeq" id="WP_119117363.1">
    <property type="nucleotide sequence ID" value="NZ_QWVS01000018.1"/>
</dbReference>